<dbReference type="OrthoDB" id="5633329at2"/>
<reference evidence="2 3" key="1">
    <citation type="submission" date="2018-06" db="EMBL/GenBank/DDBJ databases">
        <authorList>
            <consortium name="Pathogen Informatics"/>
            <person name="Doyle S."/>
        </authorList>
    </citation>
    <scope>NUCLEOTIDE SEQUENCE [LARGE SCALE GENOMIC DNA]</scope>
    <source>
        <strain evidence="2 3">NCTC11532</strain>
    </source>
</reference>
<evidence type="ECO:0000313" key="2">
    <source>
        <dbReference type="EMBL" id="STY29162.1"/>
    </source>
</evidence>
<evidence type="ECO:0000256" key="1">
    <source>
        <dbReference type="SAM" id="Phobius"/>
    </source>
</evidence>
<dbReference type="Proteomes" id="UP000255297">
    <property type="component" value="Unassembled WGS sequence"/>
</dbReference>
<dbReference type="AlphaFoldDB" id="A0A378LTI5"/>
<dbReference type="RefSeq" id="WP_051635543.1">
    <property type="nucleotide sequence ID" value="NZ_CAAAIS010000010.1"/>
</dbReference>
<keyword evidence="1" id="KW-0812">Transmembrane</keyword>
<keyword evidence="3" id="KW-1185">Reference proteome</keyword>
<keyword evidence="1" id="KW-0472">Membrane</keyword>
<sequence>MMMLIKILALIAAWIFFFKILKSRNRRLPRLKATIITLIFASLILRLSTDFYAKTDRFIFSLNAKGEIPLSASILKIPPNQNANYCLQFTDHNHHKLQVISQRNDGQYCGEFWNFKKEPYLSLPYKIIDSKQILYWASPSLEIIAPRTGTEETLK</sequence>
<proteinExistence type="predicted"/>
<feature type="transmembrane region" description="Helical" evidence="1">
    <location>
        <begin position="33"/>
        <end position="53"/>
    </location>
</feature>
<gene>
    <name evidence="2" type="ORF">NCTC11532_01345</name>
</gene>
<protein>
    <submittedName>
        <fullName evidence="2">Uncharacterized protein</fullName>
    </submittedName>
</protein>
<keyword evidence="1" id="KW-1133">Transmembrane helix</keyword>
<dbReference type="EMBL" id="UGPB01000001">
    <property type="protein sequence ID" value="STY29162.1"/>
    <property type="molecule type" value="Genomic_DNA"/>
</dbReference>
<accession>A0A378LTI5</accession>
<evidence type="ECO:0000313" key="3">
    <source>
        <dbReference type="Proteomes" id="UP000255297"/>
    </source>
</evidence>
<organism evidence="2 3">
    <name type="scientific">Legionella wadsworthii</name>
    <dbReference type="NCBI Taxonomy" id="28088"/>
    <lineage>
        <taxon>Bacteria</taxon>
        <taxon>Pseudomonadati</taxon>
        <taxon>Pseudomonadota</taxon>
        <taxon>Gammaproteobacteria</taxon>
        <taxon>Legionellales</taxon>
        <taxon>Legionellaceae</taxon>
        <taxon>Legionella</taxon>
    </lineage>
</organism>
<name>A0A378LTI5_9GAMM</name>